<gene>
    <name evidence="7" type="primary">essC</name>
    <name evidence="7" type="ORF">CIB87_02790</name>
</gene>
<dbReference type="PANTHER" id="PTHR22683:SF1">
    <property type="entry name" value="TYPE VII SECRETION SYSTEM PROTEIN ESSC"/>
    <property type="match status" value="1"/>
</dbReference>
<evidence type="ECO:0000259" key="6">
    <source>
        <dbReference type="PROSITE" id="PS50901"/>
    </source>
</evidence>
<accession>A0AA86LRT2</accession>
<dbReference type="PANTHER" id="PTHR22683">
    <property type="entry name" value="SPORULATION PROTEIN RELATED"/>
    <property type="match status" value="1"/>
</dbReference>
<dbReference type="InterPro" id="IPR002543">
    <property type="entry name" value="FtsK_dom"/>
</dbReference>
<feature type="binding site" evidence="4">
    <location>
        <begin position="823"/>
        <end position="830"/>
    </location>
    <ligand>
        <name>ATP</name>
        <dbReference type="ChEBI" id="CHEBI:30616"/>
    </ligand>
</feature>
<keyword evidence="1" id="KW-0677">Repeat</keyword>
<name>A0AA86LRT2_PRIMG</name>
<dbReference type="SMART" id="SM00382">
    <property type="entry name" value="AAA"/>
    <property type="match status" value="2"/>
</dbReference>
<feature type="binding site" evidence="4">
    <location>
        <begin position="494"/>
        <end position="501"/>
    </location>
    <ligand>
        <name>ATP</name>
        <dbReference type="ChEBI" id="CHEBI:30616"/>
    </ligand>
</feature>
<evidence type="ECO:0000256" key="3">
    <source>
        <dbReference type="ARBA" id="ARBA00022840"/>
    </source>
</evidence>
<feature type="binding site" evidence="4">
    <location>
        <begin position="1103"/>
        <end position="1110"/>
    </location>
    <ligand>
        <name>ATP</name>
        <dbReference type="ChEBI" id="CHEBI:30616"/>
    </ligand>
</feature>
<sequence>MLDKSPYFQRAPRVKRTLPTKDITIHRPPAEPQKPSMSMEQLIIPLISTALSVGLFYYISQKMETSSSSTYLLFMMASSVPMVFSFLYSMFSYGRLKYQYKKEMKQRETTYLGHLQNHTEELKDLQQQQMKVLSATNPSPDECVRRIRERRSSLWERSPESDDFLNLRIGQGEQPFRVNINVPIEDGYEIDPLISKAQEVSFNHQSIGPSPIQLPLFESKVVGIVGSKQDIMNMVRLITLQLVTHHSPDEVKIASFYPEEDEKEWDWMRWLPHTWDEGKESRFLAKDQQNATKMFEQLFSKLNIRKIYRDAEGKQQQNLPIWTFFLSAAHFVEEDPLVPLLLKEADTVGACTFLFADRKEALPMQCQLIIEASGNQGTLIQTLSTGKESFDRQEVSFQPDVFSLKEAEKMARMMAPIRLKQSSAEAIPKVVTLLDLFNINRMEELNLKERWAQNRYPTSFPVPIGFRAGGKEVILNIHDKIEKNGHGPHGLMAGTTGSGKSEVIQTIIASLAVNYHPHEMAFMLIDYKGGGMSNTFSGLPHVIATITNLEDENIIERAKTSLKAELVRRQQIFNRAGNLQHIDEYYQSPERIQNPLPHLFIVIDEFAQLKKEQPEFMDELISIAAVGRTLGVHLLLATQKPAGVVDDKIWSNSRFRICLRVQDDADSRDMLKIPNAARINIPGRGYLQVGSDEVLELFQSAWSGAPYLEKGQEEIKIAEVALSGERTKKAVVAKATNSTRKQLDVLNEYIQQAAIEQGITSLQGPWQDPLPEELYLADLQGNGKAETSNDWLRPVVGKIDDVENQEQYSFRVNLNEGHMAIYGMPGTGKTTFLQTLTLSLTSTHSPEDLHLYMLDFGKMLRDFAKLPHVGDVMQEEEHEKVKRFFIMLSKELTRRKDLFSKLGTKTLATYRQSGYEKLPAIVVLLDGYTTFRKSFEEQEEQLEMLLREGANLGIYFVITANKVTDFYEKIRSNIPSGVAYELADSSDYHSIVGRLNKVPSRLPAGRAFSKGSIPPLQFQTALATEGESEVERTKLLREKIQQLRNTWTGMEAPAVPMLQPEISLPHLIGSTNHSAGFPVGLQIESLEPYYLRIEDNPTTLVSGRIEGGITSALKTIFLSMSSTLSPEELHLYLIDADPTRDGIMAYRNLSHVKDIGYHAENVERILQGISDELDKRVTNLSFLEEEQADLSMEITVPKIVIIIDKIDKLLALASFDNEIENLLLKIINHNKGKDCYLIIGGQADYLSSSYDSGVADIRKAGCGFLLGTTNSTDLQLFNIRIPYQESDQELPAGEGYFYKRKSQKVKIAYPYSDGYTPEKWVKQLNYNVSPQR</sequence>
<feature type="domain" description="FtsK" evidence="6">
    <location>
        <begin position="1086"/>
        <end position="1273"/>
    </location>
</feature>
<keyword evidence="2 4" id="KW-0547">Nucleotide-binding</keyword>
<dbReference type="Proteomes" id="UP000253834">
    <property type="component" value="Chromosome"/>
</dbReference>
<keyword evidence="3 4" id="KW-0067">ATP-binding</keyword>
<keyword evidence="5" id="KW-0472">Membrane</keyword>
<dbReference type="GO" id="GO:0005524">
    <property type="term" value="F:ATP binding"/>
    <property type="evidence" value="ECO:0007669"/>
    <property type="project" value="UniProtKB-UniRule"/>
</dbReference>
<feature type="transmembrane region" description="Helical" evidence="5">
    <location>
        <begin position="71"/>
        <end position="91"/>
    </location>
</feature>
<dbReference type="InterPro" id="IPR023839">
    <property type="entry name" value="Firmicutes_EssC_C"/>
</dbReference>
<protein>
    <submittedName>
        <fullName evidence="7">Type VII secretion protein EssC</fullName>
    </submittedName>
</protein>
<dbReference type="InterPro" id="IPR027417">
    <property type="entry name" value="P-loop_NTPase"/>
</dbReference>
<dbReference type="PROSITE" id="PS50901">
    <property type="entry name" value="FTSK"/>
    <property type="match status" value="3"/>
</dbReference>
<dbReference type="GO" id="GO:0016020">
    <property type="term" value="C:membrane"/>
    <property type="evidence" value="ECO:0007669"/>
    <property type="project" value="UniProtKB-SubCell"/>
</dbReference>
<keyword evidence="5" id="KW-1133">Transmembrane helix</keyword>
<reference evidence="7 8" key="1">
    <citation type="submission" date="2017-07" db="EMBL/GenBank/DDBJ databases">
        <title>Isolation and development of strain Bacillus megaterium SR7 for enhanced growth and metabolite production under supercritical carbon dioxide.</title>
        <authorList>
            <person name="Freedman A.J.E."/>
            <person name="Peet K.C."/>
            <person name="Boock J.T."/>
            <person name="Penn K."/>
            <person name="Prather K.L.J."/>
            <person name="Thompson J.R."/>
        </authorList>
    </citation>
    <scope>NUCLEOTIDE SEQUENCE [LARGE SCALE GENOMIC DNA]</scope>
    <source>
        <strain evidence="7 8">SR7</strain>
    </source>
</reference>
<keyword evidence="5" id="KW-0812">Transmembrane</keyword>
<dbReference type="NCBIfam" id="TIGR03928">
    <property type="entry name" value="T7_EssCb_Firm"/>
    <property type="match status" value="1"/>
</dbReference>
<evidence type="ECO:0000256" key="1">
    <source>
        <dbReference type="ARBA" id="ARBA00022737"/>
    </source>
</evidence>
<evidence type="ECO:0000256" key="2">
    <source>
        <dbReference type="ARBA" id="ARBA00022741"/>
    </source>
</evidence>
<evidence type="ECO:0000256" key="4">
    <source>
        <dbReference type="PROSITE-ProRule" id="PRU00289"/>
    </source>
</evidence>
<proteinExistence type="predicted"/>
<evidence type="ECO:0000313" key="8">
    <source>
        <dbReference type="Proteomes" id="UP000253834"/>
    </source>
</evidence>
<dbReference type="Pfam" id="PF01580">
    <property type="entry name" value="FtsK_SpoIIIE"/>
    <property type="match status" value="3"/>
</dbReference>
<dbReference type="InterPro" id="IPR050206">
    <property type="entry name" value="FtsK/SpoIIIE/SftA"/>
</dbReference>
<dbReference type="GO" id="GO:0003677">
    <property type="term" value="F:DNA binding"/>
    <property type="evidence" value="ECO:0007669"/>
    <property type="project" value="InterPro"/>
</dbReference>
<dbReference type="SUPFAM" id="SSF52540">
    <property type="entry name" value="P-loop containing nucleoside triphosphate hydrolases"/>
    <property type="match status" value="2"/>
</dbReference>
<feature type="transmembrane region" description="Helical" evidence="5">
    <location>
        <begin position="42"/>
        <end position="59"/>
    </location>
</feature>
<evidence type="ECO:0000313" key="7">
    <source>
        <dbReference type="EMBL" id="AXI27990.1"/>
    </source>
</evidence>
<dbReference type="InterPro" id="IPR003593">
    <property type="entry name" value="AAA+_ATPase"/>
</dbReference>
<feature type="domain" description="FtsK" evidence="6">
    <location>
        <begin position="470"/>
        <end position="668"/>
    </location>
</feature>
<organism evidence="7 8">
    <name type="scientific">Priestia megaterium</name>
    <name type="common">Bacillus megaterium</name>
    <dbReference type="NCBI Taxonomy" id="1404"/>
    <lineage>
        <taxon>Bacteria</taxon>
        <taxon>Bacillati</taxon>
        <taxon>Bacillota</taxon>
        <taxon>Bacilli</taxon>
        <taxon>Bacillales</taxon>
        <taxon>Bacillaceae</taxon>
        <taxon>Priestia</taxon>
    </lineage>
</organism>
<dbReference type="RefSeq" id="WP_114894452.1">
    <property type="nucleotide sequence ID" value="NZ_CP022674.1"/>
</dbReference>
<evidence type="ECO:0000256" key="5">
    <source>
        <dbReference type="SAM" id="Phobius"/>
    </source>
</evidence>
<dbReference type="CDD" id="cd01127">
    <property type="entry name" value="TrwB_TraG_TraD_VirD4"/>
    <property type="match status" value="1"/>
</dbReference>
<dbReference type="EMBL" id="CP022674">
    <property type="protein sequence ID" value="AXI27990.1"/>
    <property type="molecule type" value="Genomic_DNA"/>
</dbReference>
<dbReference type="Gene3D" id="3.40.50.300">
    <property type="entry name" value="P-loop containing nucleotide triphosphate hydrolases"/>
    <property type="match status" value="3"/>
</dbReference>
<feature type="domain" description="FtsK" evidence="6">
    <location>
        <begin position="805"/>
        <end position="989"/>
    </location>
</feature>